<evidence type="ECO:0000313" key="2">
    <source>
        <dbReference type="Proteomes" id="UP000033731"/>
    </source>
</evidence>
<dbReference type="PATRIC" id="fig|556287.9.peg.1040"/>
<name>A0A0F4VL96_9HYPH</name>
<reference evidence="1 2" key="1">
    <citation type="journal article" date="2015" name="Phytopathology">
        <title>Genomes of Candidatus Liberibacter solanacearum haplotype A from New Zealand and the USA suggest significant genome plasticity in the species.</title>
        <authorList>
            <person name="Thompson S.M."/>
            <person name="Johnson C.P."/>
            <person name="Lu A.Y."/>
            <person name="Frampton R.A."/>
            <person name="Sullivan K.L."/>
            <person name="Fiers M.W."/>
            <person name="Crowhurst R.N."/>
            <person name="Pitman A.R."/>
            <person name="Scott I."/>
            <person name="Gudmestad N.C."/>
            <person name="Smith G.R."/>
        </authorList>
    </citation>
    <scope>NUCLEOTIDE SEQUENCE [LARGE SCALE GENOMIC DNA]</scope>
    <source>
        <strain evidence="1 2">LsoNZ1</strain>
    </source>
</reference>
<proteinExistence type="predicted"/>
<accession>A0A0F4VL96</accession>
<dbReference type="AlphaFoldDB" id="A0A0F4VL96"/>
<gene>
    <name evidence="1" type="ORF">DJ66_1018</name>
</gene>
<organism evidence="1 2">
    <name type="scientific">Candidatus Liberibacter solanacearum</name>
    <dbReference type="NCBI Taxonomy" id="556287"/>
    <lineage>
        <taxon>Bacteria</taxon>
        <taxon>Pseudomonadati</taxon>
        <taxon>Pseudomonadota</taxon>
        <taxon>Alphaproteobacteria</taxon>
        <taxon>Hyphomicrobiales</taxon>
        <taxon>Rhizobiaceae</taxon>
        <taxon>Liberibacter</taxon>
    </lineage>
</organism>
<keyword evidence="2" id="KW-1185">Reference proteome</keyword>
<sequence length="39" mass="4664">MVVVKILEGNHHNVFDYLLSELRNVKDIFHVDLDLYIDH</sequence>
<protein>
    <submittedName>
        <fullName evidence="1">Uncharacterized protein</fullName>
    </submittedName>
</protein>
<comment type="caution">
    <text evidence="1">The sequence shown here is derived from an EMBL/GenBank/DDBJ whole genome shotgun (WGS) entry which is preliminary data.</text>
</comment>
<evidence type="ECO:0000313" key="1">
    <source>
        <dbReference type="EMBL" id="KJZ82273.1"/>
    </source>
</evidence>
<dbReference type="Proteomes" id="UP000033731">
    <property type="component" value="Unassembled WGS sequence"/>
</dbReference>
<dbReference type="EMBL" id="JMTK01000002">
    <property type="protein sequence ID" value="KJZ82273.1"/>
    <property type="molecule type" value="Genomic_DNA"/>
</dbReference>